<evidence type="ECO:0000313" key="2">
    <source>
        <dbReference type="Proteomes" id="UP000005933"/>
    </source>
</evidence>
<name>A0AB33V9R5_RALSU</name>
<accession>A0AB33V9R5</accession>
<comment type="caution">
    <text evidence="1">The sequence shown here is derived from an EMBL/GenBank/DDBJ whole genome shotgun (WGS) entry which is preliminary data.</text>
</comment>
<proteinExistence type="predicted"/>
<dbReference type="AlphaFoldDB" id="A0AB33V9R5"/>
<dbReference type="EMBL" id="AAKL01000048">
    <property type="protein sequence ID" value="EAP71601.1"/>
    <property type="molecule type" value="Genomic_DNA"/>
</dbReference>
<gene>
    <name evidence="1" type="ORF">RRSL_01250</name>
</gene>
<organism evidence="1 2">
    <name type="scientific">Ralstonia solanacearum (strain UW551)</name>
    <dbReference type="NCBI Taxonomy" id="342110"/>
    <lineage>
        <taxon>Bacteria</taxon>
        <taxon>Pseudomonadati</taxon>
        <taxon>Pseudomonadota</taxon>
        <taxon>Betaproteobacteria</taxon>
        <taxon>Burkholderiales</taxon>
        <taxon>Burkholderiaceae</taxon>
        <taxon>Ralstonia</taxon>
        <taxon>Ralstonia solanacearum species complex</taxon>
    </lineage>
</organism>
<reference evidence="1 2" key="1">
    <citation type="journal article" date="2006" name="Mol. Plant Microbe Interact.">
        <title>Identification of open reading frames unique to a select agent: Ralstonia solanacearum race 3 biovar 2.</title>
        <authorList>
            <person name="Gabriel D.W."/>
            <person name="Allen C."/>
            <person name="Schell M."/>
            <person name="Denny T.P."/>
            <person name="Greenberg J.T."/>
            <person name="Duan Y.P."/>
            <person name="Flores-Cruz Z."/>
            <person name="Huang Q."/>
            <person name="Clifford J.M."/>
            <person name="Presting G."/>
            <person name="Gonzalez E.T."/>
            <person name="Reddy J."/>
            <person name="Elphinstone J."/>
            <person name="Swanson J."/>
            <person name="Yao J."/>
            <person name="Mulholland V."/>
            <person name="Liu L."/>
            <person name="Farmerie W."/>
            <person name="Patnaikuni M."/>
            <person name="Balogh B."/>
            <person name="Norman D."/>
            <person name="Alvarez A."/>
            <person name="Castillo J.A."/>
            <person name="Jones J."/>
            <person name="Saddler G."/>
            <person name="Walunas T."/>
            <person name="Zhukov A."/>
            <person name="Mikhailova N."/>
        </authorList>
    </citation>
    <scope>NUCLEOTIDE SEQUENCE [LARGE SCALE GENOMIC DNA]</scope>
    <source>
        <strain evidence="1 2">UW551</strain>
    </source>
</reference>
<evidence type="ECO:0000313" key="1">
    <source>
        <dbReference type="EMBL" id="EAP71601.1"/>
    </source>
</evidence>
<protein>
    <submittedName>
        <fullName evidence="1">Uncharacterized protein</fullName>
    </submittedName>
</protein>
<dbReference type="Proteomes" id="UP000005933">
    <property type="component" value="Unassembled WGS sequence"/>
</dbReference>
<sequence>MKEMNCLQYCINGMSDRLFSFAKTKEGKALLAAFKKLIVIRENQIKELLIAYNSYFMVAAAMQLKGMPQHPRAMIEFMASEEFSALHAELVKTVEDNYPLLMSCLDRKQKRKLDSLFE</sequence>
<dbReference type="RefSeq" id="WP_003264977.1">
    <property type="nucleotide sequence ID" value="NZ_AAKL01000048.1"/>
</dbReference>